<comment type="caution">
    <text evidence="3">The sequence shown here is derived from an EMBL/GenBank/DDBJ whole genome shotgun (WGS) entry which is preliminary data.</text>
</comment>
<dbReference type="Proteomes" id="UP000272400">
    <property type="component" value="Unassembled WGS sequence"/>
</dbReference>
<keyword evidence="4" id="KW-1185">Reference proteome</keyword>
<evidence type="ECO:0000259" key="2">
    <source>
        <dbReference type="Pfam" id="PF22552"/>
    </source>
</evidence>
<reference evidence="3 4" key="1">
    <citation type="submission" date="2018-11" db="EMBL/GenBank/DDBJ databases">
        <title>Sequencing the genomes of 1000 actinobacteria strains.</title>
        <authorList>
            <person name="Klenk H.-P."/>
        </authorList>
    </citation>
    <scope>NUCLEOTIDE SEQUENCE [LARGE SCALE GENOMIC DNA]</scope>
    <source>
        <strain evidence="3 4">DSM 44254</strain>
    </source>
</reference>
<dbReference type="EMBL" id="RJKE01000001">
    <property type="protein sequence ID" value="ROO89404.1"/>
    <property type="molecule type" value="Genomic_DNA"/>
</dbReference>
<evidence type="ECO:0000256" key="1">
    <source>
        <dbReference type="SAM" id="MobiDB-lite"/>
    </source>
</evidence>
<gene>
    <name evidence="3" type="ORF">EDD29_7094</name>
</gene>
<feature type="domain" description="TY-Chap N-terminal" evidence="2">
    <location>
        <begin position="1"/>
        <end position="118"/>
    </location>
</feature>
<protein>
    <recommendedName>
        <fullName evidence="2">TY-Chap N-terminal domain-containing protein</fullName>
    </recommendedName>
</protein>
<dbReference type="AlphaFoldDB" id="A0A3N1D7A1"/>
<accession>A0A3N1D7A1</accession>
<organism evidence="3 4">
    <name type="scientific">Actinocorallia herbida</name>
    <dbReference type="NCBI Taxonomy" id="58109"/>
    <lineage>
        <taxon>Bacteria</taxon>
        <taxon>Bacillati</taxon>
        <taxon>Actinomycetota</taxon>
        <taxon>Actinomycetes</taxon>
        <taxon>Streptosporangiales</taxon>
        <taxon>Thermomonosporaceae</taxon>
        <taxon>Actinocorallia</taxon>
    </lineage>
</organism>
<proteinExistence type="predicted"/>
<dbReference type="RefSeq" id="WP_123668507.1">
    <property type="nucleotide sequence ID" value="NZ_RJKE01000001.1"/>
</dbReference>
<dbReference type="InterPro" id="IPR054344">
    <property type="entry name" value="TY-Chap_N"/>
</dbReference>
<feature type="compositionally biased region" description="Low complexity" evidence="1">
    <location>
        <begin position="309"/>
        <end position="318"/>
    </location>
</feature>
<sequence length="783" mass="82943">MDWGEFAERLARELAGLDSHMVLVVHRRAEGSHYVQAFRTGDLLHAEAVSSSVLSAALRFDPVAEDRLADIGWQRPETFGNWSFDLTFSSPPDGFREVATLMTIALRDVQRADSPDELAYESFRGGVFLELTEFGIEPAEAGRATEKHVPPPLPDVPPRLSAVPPVRDPFPEAASPAPGYGSPFGDVSWADPAPEPSVPYRPEDDPLLTTADTSHFPAVRADDGPPATRPVSPSPPRSAAPSEFDSSTGAYSLPPLPPLDDDPLTSGSFSVPREDPYALPSYGTSDLDDPLASGSFSFPPTRPPAQEDPLTSGSFSFPPTTPPAQEDPLTSGSFSFRPSKPPAQDDPLTSGAYSFPPTTPSGQGDPGASGSYSFPPVTDDLYARPPYPEDDPLTSGSFGFPAPSGDPGMTTADVPRPAGPGPDEDPLTSGSFSFPRPAAEPSREDDPLTSGSFAFPSSGDPGVTMADRGFPRDEAASGPGEDTARFAAVTDGPSPAGATLADVPRPDARHAEPPAGDVPVAGGHAKTPNRTALRLAEAKANSDRDGYLNVLEGAELYVTGTVIYSDGVYLRAFTSPPDEPHAATELRALVADWPQPHWQLAVDDGLPSAGYLDSLTLTRLAGGVSSRLVMQKVLPHPLVVHYLEGGYDRVAGYVHRVADVLTLTTPKQLYAALGLGHGRASTFSPDDDAVHVLRWHARFGGPLRTPFGGPDEAAMGRMPGGWVVEHPPFEGNGFAPGLGTAIPEFKVDSQRLPHGAEIYRLDRSGRRVLVALFDADGTRWAAV</sequence>
<feature type="region of interest" description="Disordered" evidence="1">
    <location>
        <begin position="143"/>
        <end position="526"/>
    </location>
</feature>
<evidence type="ECO:0000313" key="3">
    <source>
        <dbReference type="EMBL" id="ROO89404.1"/>
    </source>
</evidence>
<name>A0A3N1D7A1_9ACTN</name>
<evidence type="ECO:0000313" key="4">
    <source>
        <dbReference type="Proteomes" id="UP000272400"/>
    </source>
</evidence>
<dbReference type="OrthoDB" id="3295680at2"/>
<dbReference type="Pfam" id="PF22552">
    <property type="entry name" value="TY-Chap3"/>
    <property type="match status" value="1"/>
</dbReference>